<dbReference type="GO" id="GO:0008236">
    <property type="term" value="F:serine-type peptidase activity"/>
    <property type="evidence" value="ECO:0007669"/>
    <property type="project" value="UniProtKB-KW"/>
</dbReference>
<keyword evidence="2" id="KW-0645">Protease</keyword>
<evidence type="ECO:0000256" key="3">
    <source>
        <dbReference type="ARBA" id="ARBA00022729"/>
    </source>
</evidence>
<feature type="domain" description="Peptidase S8/S53" evidence="6">
    <location>
        <begin position="4"/>
        <end position="47"/>
    </location>
</feature>
<accession>A0ABC8TIZ1</accession>
<evidence type="ECO:0000256" key="5">
    <source>
        <dbReference type="ARBA" id="ARBA00022825"/>
    </source>
</evidence>
<protein>
    <recommendedName>
        <fullName evidence="6">Peptidase S8/S53 domain-containing protein</fullName>
    </recommendedName>
</protein>
<dbReference type="SUPFAM" id="SSF52743">
    <property type="entry name" value="Subtilisin-like"/>
    <property type="match status" value="1"/>
</dbReference>
<dbReference type="InterPro" id="IPR045051">
    <property type="entry name" value="SBT"/>
</dbReference>
<evidence type="ECO:0000256" key="2">
    <source>
        <dbReference type="ARBA" id="ARBA00022670"/>
    </source>
</evidence>
<evidence type="ECO:0000313" key="8">
    <source>
        <dbReference type="Proteomes" id="UP001642360"/>
    </source>
</evidence>
<evidence type="ECO:0000313" key="7">
    <source>
        <dbReference type="EMBL" id="CAK9166949.1"/>
    </source>
</evidence>
<keyword evidence="3" id="KW-0732">Signal</keyword>
<dbReference type="AlphaFoldDB" id="A0ABC8TIZ1"/>
<keyword evidence="5" id="KW-0720">Serine protease</keyword>
<reference evidence="7 8" key="1">
    <citation type="submission" date="2024-02" db="EMBL/GenBank/DDBJ databases">
        <authorList>
            <person name="Vignale AGUSTIN F."/>
            <person name="Sosa J E."/>
            <person name="Modenutti C."/>
        </authorList>
    </citation>
    <scope>NUCLEOTIDE SEQUENCE [LARGE SCALE GENOMIC DNA]</scope>
</reference>
<dbReference type="InterPro" id="IPR023828">
    <property type="entry name" value="Peptidase_S8_Ser-AS"/>
</dbReference>
<dbReference type="PROSITE" id="PS51257">
    <property type="entry name" value="PROKAR_LIPOPROTEIN"/>
    <property type="match status" value="1"/>
</dbReference>
<sequence>MLMRVKFNTNSGTSMSCPHVAALLCAAHPNWSPAVVRSALMTTSTVTDNKFRLIARYANLEPATVLSTKAGHVNPQLASDPRLIYDAYIADYTMVLCSDA</sequence>
<evidence type="ECO:0000256" key="4">
    <source>
        <dbReference type="ARBA" id="ARBA00022801"/>
    </source>
</evidence>
<dbReference type="PROSITE" id="PS00138">
    <property type="entry name" value="SUBTILASE_SER"/>
    <property type="match status" value="1"/>
</dbReference>
<dbReference type="EMBL" id="CAUOFW020004724">
    <property type="protein sequence ID" value="CAK9166949.1"/>
    <property type="molecule type" value="Genomic_DNA"/>
</dbReference>
<comment type="similarity">
    <text evidence="1">Belongs to the peptidase S8 family.</text>
</comment>
<gene>
    <name evidence="7" type="ORF">ILEXP_LOCUS36197</name>
</gene>
<comment type="caution">
    <text evidence="7">The sequence shown here is derived from an EMBL/GenBank/DDBJ whole genome shotgun (WGS) entry which is preliminary data.</text>
</comment>
<dbReference type="Gene3D" id="3.40.50.200">
    <property type="entry name" value="Peptidase S8/S53 domain"/>
    <property type="match status" value="1"/>
</dbReference>
<evidence type="ECO:0000259" key="6">
    <source>
        <dbReference type="Pfam" id="PF00082"/>
    </source>
</evidence>
<dbReference type="GO" id="GO:0006508">
    <property type="term" value="P:proteolysis"/>
    <property type="evidence" value="ECO:0007669"/>
    <property type="project" value="UniProtKB-KW"/>
</dbReference>
<proteinExistence type="inferred from homology"/>
<keyword evidence="4" id="KW-0378">Hydrolase</keyword>
<dbReference type="PANTHER" id="PTHR10795">
    <property type="entry name" value="PROPROTEIN CONVERTASE SUBTILISIN/KEXIN"/>
    <property type="match status" value="1"/>
</dbReference>
<keyword evidence="8" id="KW-1185">Reference proteome</keyword>
<organism evidence="7 8">
    <name type="scientific">Ilex paraguariensis</name>
    <name type="common">yerba mate</name>
    <dbReference type="NCBI Taxonomy" id="185542"/>
    <lineage>
        <taxon>Eukaryota</taxon>
        <taxon>Viridiplantae</taxon>
        <taxon>Streptophyta</taxon>
        <taxon>Embryophyta</taxon>
        <taxon>Tracheophyta</taxon>
        <taxon>Spermatophyta</taxon>
        <taxon>Magnoliopsida</taxon>
        <taxon>eudicotyledons</taxon>
        <taxon>Gunneridae</taxon>
        <taxon>Pentapetalae</taxon>
        <taxon>asterids</taxon>
        <taxon>campanulids</taxon>
        <taxon>Aquifoliales</taxon>
        <taxon>Aquifoliaceae</taxon>
        <taxon>Ilex</taxon>
    </lineage>
</organism>
<name>A0ABC8TIZ1_9AQUA</name>
<dbReference type="Pfam" id="PF00082">
    <property type="entry name" value="Peptidase_S8"/>
    <property type="match status" value="1"/>
</dbReference>
<dbReference type="Proteomes" id="UP001642360">
    <property type="component" value="Unassembled WGS sequence"/>
</dbReference>
<dbReference type="InterPro" id="IPR036852">
    <property type="entry name" value="Peptidase_S8/S53_dom_sf"/>
</dbReference>
<evidence type="ECO:0000256" key="1">
    <source>
        <dbReference type="ARBA" id="ARBA00011073"/>
    </source>
</evidence>
<dbReference type="InterPro" id="IPR000209">
    <property type="entry name" value="Peptidase_S8/S53_dom"/>
</dbReference>